<dbReference type="EMBL" id="KN609873">
    <property type="protein sequence ID" value="KHJ78337.1"/>
    <property type="molecule type" value="Genomic_DNA"/>
</dbReference>
<dbReference type="GO" id="GO:0007017">
    <property type="term" value="P:microtubule-based process"/>
    <property type="evidence" value="ECO:0007669"/>
    <property type="project" value="InterPro"/>
</dbReference>
<keyword evidence="2" id="KW-1185">Reference proteome</keyword>
<name>A0A0B1S4A6_OESDE</name>
<dbReference type="SUPFAM" id="SSF54648">
    <property type="entry name" value="DLC"/>
    <property type="match status" value="1"/>
</dbReference>
<dbReference type="AlphaFoldDB" id="A0A0B1S4A6"/>
<evidence type="ECO:0000313" key="1">
    <source>
        <dbReference type="EMBL" id="KHJ78337.1"/>
    </source>
</evidence>
<protein>
    <submittedName>
        <fullName evidence="1">Uncharacterized protein</fullName>
    </submittedName>
</protein>
<evidence type="ECO:0000313" key="2">
    <source>
        <dbReference type="Proteomes" id="UP000053660"/>
    </source>
</evidence>
<reference evidence="1 2" key="1">
    <citation type="submission" date="2014-03" db="EMBL/GenBank/DDBJ databases">
        <title>Draft genome of the hookworm Oesophagostomum dentatum.</title>
        <authorList>
            <person name="Mitreva M."/>
        </authorList>
    </citation>
    <scope>NUCLEOTIDE SEQUENCE [LARGE SCALE GENOMIC DNA]</scope>
    <source>
        <strain evidence="1 2">OD-Hann</strain>
    </source>
</reference>
<accession>A0A0B1S4A6</accession>
<dbReference type="GO" id="GO:0030286">
    <property type="term" value="C:dynein complex"/>
    <property type="evidence" value="ECO:0007669"/>
    <property type="project" value="InterPro"/>
</dbReference>
<proteinExistence type="predicted"/>
<dbReference type="OrthoDB" id="6506078at2759"/>
<organism evidence="1 2">
    <name type="scientific">Oesophagostomum dentatum</name>
    <name type="common">Nodular worm</name>
    <dbReference type="NCBI Taxonomy" id="61180"/>
    <lineage>
        <taxon>Eukaryota</taxon>
        <taxon>Metazoa</taxon>
        <taxon>Ecdysozoa</taxon>
        <taxon>Nematoda</taxon>
        <taxon>Chromadorea</taxon>
        <taxon>Rhabditida</taxon>
        <taxon>Rhabditina</taxon>
        <taxon>Rhabditomorpha</taxon>
        <taxon>Strongyloidea</taxon>
        <taxon>Strongylidae</taxon>
        <taxon>Oesophagostomum</taxon>
    </lineage>
</organism>
<dbReference type="Proteomes" id="UP000053660">
    <property type="component" value="Unassembled WGS sequence"/>
</dbReference>
<sequence>MNFGLRRKISTRRRESRRWRDPLEKALRPENIQLRENSFNEEKTKDALLFLGRAIEECGIENEIATFLKRKFDEKYGRLNIYHTFSRFV</sequence>
<dbReference type="InterPro" id="IPR037177">
    <property type="entry name" value="DLC_sf"/>
</dbReference>
<dbReference type="Gene3D" id="3.30.740.10">
    <property type="entry name" value="Protein Inhibitor Of Neuronal Nitric Oxide Synthase"/>
    <property type="match status" value="1"/>
</dbReference>
<gene>
    <name evidence="1" type="ORF">OESDEN_22042</name>
</gene>